<reference evidence="2 3" key="1">
    <citation type="submission" date="2021-06" db="EMBL/GenBank/DDBJ databases">
        <authorList>
            <person name="Lee D.H."/>
        </authorList>
    </citation>
    <scope>NUCLEOTIDE SEQUENCE [LARGE SCALE GENOMIC DNA]</scope>
    <source>
        <strain evidence="2 3">MMS21-HV4-11</strain>
    </source>
</reference>
<dbReference type="RefSeq" id="WP_216959724.1">
    <property type="nucleotide sequence ID" value="NZ_JAHOPB010000001.1"/>
</dbReference>
<protein>
    <recommendedName>
        <fullName evidence="1">Cobalamin-independent methionine synthase MetE C-terminal/archaeal domain-containing protein</fullName>
    </recommendedName>
</protein>
<comment type="caution">
    <text evidence="2">The sequence shown here is derived from an EMBL/GenBank/DDBJ whole genome shotgun (WGS) entry which is preliminary data.</text>
</comment>
<accession>A0ABS6IID6</accession>
<evidence type="ECO:0000313" key="2">
    <source>
        <dbReference type="EMBL" id="MBU8874362.1"/>
    </source>
</evidence>
<name>A0ABS6IID6_9HYPH</name>
<evidence type="ECO:0000313" key="3">
    <source>
        <dbReference type="Proteomes" id="UP000727907"/>
    </source>
</evidence>
<dbReference type="Proteomes" id="UP000727907">
    <property type="component" value="Unassembled WGS sequence"/>
</dbReference>
<dbReference type="PANTHER" id="PTHR43844">
    <property type="entry name" value="METHIONINE SYNTHASE"/>
    <property type="match status" value="1"/>
</dbReference>
<keyword evidence="3" id="KW-1185">Reference proteome</keyword>
<dbReference type="InterPro" id="IPR002629">
    <property type="entry name" value="Met_Synth_C/arc"/>
</dbReference>
<dbReference type="PANTHER" id="PTHR43844:SF2">
    <property type="entry name" value="SYNTHASE, VITAMIN-B12 INDEPENDENT, PUTATIVE (AFU_ORTHOLOGUE AFUA_3G12060)-RELATED"/>
    <property type="match status" value="1"/>
</dbReference>
<proteinExistence type="predicted"/>
<dbReference type="Pfam" id="PF01717">
    <property type="entry name" value="Meth_synt_2"/>
    <property type="match status" value="1"/>
</dbReference>
<sequence length="353" mass="38909">MKTLPLFPASIVGSIPRPLVIRELIEKPAWDETDRNTMDAAIRFVVALQERAGLDVVNDGEWRRRSYIGVIAELAHGFTLEVNPADGRPWTVVTEKLTPKAAGFVAAEAKFVKEIARVATKITLPAPALLGERLWDKGRSGKAYPKREDFVRDCVAPLRAEIALLQDMGVEIVQIDDPHLCLFVDPDVRRSYEDPDRAADFAVEMINETVKGFDGIKFAVHLCRRAGARVRGEKHHAGTYGPILNQLNKLKVQHLTMEFTAAGADDLESLGRLREDFELGLGVVDVTPGAPEAAALIVSRVERALTRIDKKRITLNPDCGFAPGSAAKVDTDEVYLKLKAEAEAARILRAKYA</sequence>
<gene>
    <name evidence="2" type="ORF">KQ910_11370</name>
</gene>
<organism evidence="2 3">
    <name type="scientific">Reyranella humidisoli</name>
    <dbReference type="NCBI Taxonomy" id="2849149"/>
    <lineage>
        <taxon>Bacteria</taxon>
        <taxon>Pseudomonadati</taxon>
        <taxon>Pseudomonadota</taxon>
        <taxon>Alphaproteobacteria</taxon>
        <taxon>Hyphomicrobiales</taxon>
        <taxon>Reyranellaceae</taxon>
        <taxon>Reyranella</taxon>
    </lineage>
</organism>
<dbReference type="EMBL" id="JAHOPB010000001">
    <property type="protein sequence ID" value="MBU8874362.1"/>
    <property type="molecule type" value="Genomic_DNA"/>
</dbReference>
<feature type="domain" description="Cobalamin-independent methionine synthase MetE C-terminal/archaeal" evidence="1">
    <location>
        <begin position="7"/>
        <end position="323"/>
    </location>
</feature>
<evidence type="ECO:0000259" key="1">
    <source>
        <dbReference type="Pfam" id="PF01717"/>
    </source>
</evidence>